<dbReference type="InParanoid" id="W3WKY0"/>
<dbReference type="InterPro" id="IPR027417">
    <property type="entry name" value="P-loop_NTPase"/>
</dbReference>
<dbReference type="InterPro" id="IPR041684">
    <property type="entry name" value="Znf-PHD-like"/>
</dbReference>
<evidence type="ECO:0000256" key="10">
    <source>
        <dbReference type="SAM" id="MobiDB-lite"/>
    </source>
</evidence>
<dbReference type="GO" id="GO:0005634">
    <property type="term" value="C:nucleus"/>
    <property type="evidence" value="ECO:0007669"/>
    <property type="project" value="UniProtKB-SubCell"/>
</dbReference>
<keyword evidence="5" id="KW-0863">Zinc-finger</keyword>
<dbReference type="Pfam" id="PF00271">
    <property type="entry name" value="Helicase_C"/>
    <property type="match status" value="1"/>
</dbReference>
<evidence type="ECO:0000256" key="5">
    <source>
        <dbReference type="ARBA" id="ARBA00022771"/>
    </source>
</evidence>
<feature type="domain" description="Helicase ATP-binding" evidence="11">
    <location>
        <begin position="861"/>
        <end position="1032"/>
    </location>
</feature>
<feature type="compositionally biased region" description="Basic and acidic residues" evidence="10">
    <location>
        <begin position="33"/>
        <end position="44"/>
    </location>
</feature>
<evidence type="ECO:0000256" key="9">
    <source>
        <dbReference type="ARBA" id="ARBA00023242"/>
    </source>
</evidence>
<dbReference type="GO" id="GO:0003682">
    <property type="term" value="F:chromatin binding"/>
    <property type="evidence" value="ECO:0007669"/>
    <property type="project" value="TreeGrafter"/>
</dbReference>
<dbReference type="PANTHER" id="PTHR45623">
    <property type="entry name" value="CHROMODOMAIN-HELICASE-DNA-BINDING PROTEIN 3-RELATED-RELATED"/>
    <property type="match status" value="1"/>
</dbReference>
<dbReference type="InterPro" id="IPR016197">
    <property type="entry name" value="Chromo-like_dom_sf"/>
</dbReference>
<evidence type="ECO:0000256" key="3">
    <source>
        <dbReference type="ARBA" id="ARBA00022723"/>
    </source>
</evidence>
<feature type="region of interest" description="Disordered" evidence="10">
    <location>
        <begin position="1459"/>
        <end position="1664"/>
    </location>
</feature>
<dbReference type="GO" id="GO:0005524">
    <property type="term" value="F:ATP binding"/>
    <property type="evidence" value="ECO:0007669"/>
    <property type="project" value="UniProtKB-KW"/>
</dbReference>
<dbReference type="GO" id="GO:0008270">
    <property type="term" value="F:zinc ion binding"/>
    <property type="evidence" value="ECO:0007669"/>
    <property type="project" value="UniProtKB-KW"/>
</dbReference>
<dbReference type="GO" id="GO:0016887">
    <property type="term" value="F:ATP hydrolysis activity"/>
    <property type="evidence" value="ECO:0007669"/>
    <property type="project" value="TreeGrafter"/>
</dbReference>
<dbReference type="EMBL" id="KI912119">
    <property type="protein sequence ID" value="ETS74543.1"/>
    <property type="molecule type" value="Genomic_DNA"/>
</dbReference>
<dbReference type="InterPro" id="IPR038718">
    <property type="entry name" value="SNF2-like_sf"/>
</dbReference>
<dbReference type="CDD" id="cd17919">
    <property type="entry name" value="DEXHc_Snf"/>
    <property type="match status" value="1"/>
</dbReference>
<feature type="compositionally biased region" description="Basic residues" evidence="10">
    <location>
        <begin position="390"/>
        <end position="409"/>
    </location>
</feature>
<feature type="compositionally biased region" description="Basic and acidic residues" evidence="10">
    <location>
        <begin position="410"/>
        <end position="422"/>
    </location>
</feature>
<dbReference type="GO" id="GO:0140658">
    <property type="term" value="F:ATP-dependent chromatin remodeler activity"/>
    <property type="evidence" value="ECO:0007669"/>
    <property type="project" value="TreeGrafter"/>
</dbReference>
<comment type="subunit">
    <text evidence="2">Component of the NuA4 histone acetyltransferase complex.</text>
</comment>
<dbReference type="InterPro" id="IPR049730">
    <property type="entry name" value="SNF2/RAD54-like_C"/>
</dbReference>
<dbReference type="RefSeq" id="XP_007839799.1">
    <property type="nucleotide sequence ID" value="XM_007841608.1"/>
</dbReference>
<evidence type="ECO:0000313" key="14">
    <source>
        <dbReference type="Proteomes" id="UP000030651"/>
    </source>
</evidence>
<dbReference type="Pfam" id="PF23615">
    <property type="entry name" value="Chromo_MIT1"/>
    <property type="match status" value="1"/>
</dbReference>
<dbReference type="Gene3D" id="3.40.50.300">
    <property type="entry name" value="P-loop containing nucleotide triphosphate hydrolases"/>
    <property type="match status" value="1"/>
</dbReference>
<dbReference type="GO" id="GO:0003677">
    <property type="term" value="F:DNA binding"/>
    <property type="evidence" value="ECO:0007669"/>
    <property type="project" value="TreeGrafter"/>
</dbReference>
<evidence type="ECO:0008006" key="15">
    <source>
        <dbReference type="Google" id="ProtNLM"/>
    </source>
</evidence>
<evidence type="ECO:0000256" key="2">
    <source>
        <dbReference type="ARBA" id="ARBA00011353"/>
    </source>
</evidence>
<gene>
    <name evidence="13" type="ORF">PFICI_13027</name>
</gene>
<dbReference type="Gene3D" id="3.30.40.10">
    <property type="entry name" value="Zinc/RING finger domain, C3HC4 (zinc finger)"/>
    <property type="match status" value="1"/>
</dbReference>
<dbReference type="SMART" id="SM00487">
    <property type="entry name" value="DEXDc"/>
    <property type="match status" value="1"/>
</dbReference>
<dbReference type="PROSITE" id="PS51194">
    <property type="entry name" value="HELICASE_CTER"/>
    <property type="match status" value="1"/>
</dbReference>
<dbReference type="GO" id="GO:0000785">
    <property type="term" value="C:chromatin"/>
    <property type="evidence" value="ECO:0007669"/>
    <property type="project" value="TreeGrafter"/>
</dbReference>
<dbReference type="InterPro" id="IPR056616">
    <property type="entry name" value="Chromo_MIT1"/>
</dbReference>
<keyword evidence="8" id="KW-0067">ATP-binding</keyword>
<dbReference type="PANTHER" id="PTHR45623:SF17">
    <property type="entry name" value="CHROMODOMAIN-HELICASE-DNA-BINDING PROTEIN 3-RELATED"/>
    <property type="match status" value="1"/>
</dbReference>
<evidence type="ECO:0000256" key="7">
    <source>
        <dbReference type="ARBA" id="ARBA00022833"/>
    </source>
</evidence>
<dbReference type="eggNOG" id="KOG0383">
    <property type="taxonomic scope" value="Eukaryota"/>
</dbReference>
<dbReference type="InterPro" id="IPR001650">
    <property type="entry name" value="Helicase_C-like"/>
</dbReference>
<evidence type="ECO:0000256" key="4">
    <source>
        <dbReference type="ARBA" id="ARBA00022741"/>
    </source>
</evidence>
<feature type="domain" description="Helicase C-terminal" evidence="12">
    <location>
        <begin position="1166"/>
        <end position="1317"/>
    </location>
</feature>
<evidence type="ECO:0000256" key="1">
    <source>
        <dbReference type="ARBA" id="ARBA00004123"/>
    </source>
</evidence>
<keyword evidence="9" id="KW-0539">Nucleus</keyword>
<feature type="compositionally biased region" description="Acidic residues" evidence="10">
    <location>
        <begin position="365"/>
        <end position="374"/>
    </location>
</feature>
<keyword evidence="3" id="KW-0479">Metal-binding</keyword>
<dbReference type="KEGG" id="pfy:PFICI_13027"/>
<evidence type="ECO:0000259" key="12">
    <source>
        <dbReference type="PROSITE" id="PS51194"/>
    </source>
</evidence>
<feature type="compositionally biased region" description="Polar residues" evidence="10">
    <location>
        <begin position="1619"/>
        <end position="1664"/>
    </location>
</feature>
<dbReference type="GeneID" id="19278040"/>
<dbReference type="SUPFAM" id="SSF54160">
    <property type="entry name" value="Chromo domain-like"/>
    <property type="match status" value="1"/>
</dbReference>
<dbReference type="InterPro" id="IPR001965">
    <property type="entry name" value="Znf_PHD"/>
</dbReference>
<feature type="compositionally biased region" description="Polar residues" evidence="10">
    <location>
        <begin position="67"/>
        <end position="88"/>
    </location>
</feature>
<dbReference type="InterPro" id="IPR000330">
    <property type="entry name" value="SNF2_N"/>
</dbReference>
<dbReference type="SUPFAM" id="SSF52540">
    <property type="entry name" value="P-loop containing nucleoside triphosphate hydrolases"/>
    <property type="match status" value="2"/>
</dbReference>
<dbReference type="InterPro" id="IPR014001">
    <property type="entry name" value="Helicase_ATP-bd"/>
</dbReference>
<reference evidence="14" key="1">
    <citation type="journal article" date="2015" name="BMC Genomics">
        <title>Genomic and transcriptomic analysis of the endophytic fungus Pestalotiopsis fici reveals its lifestyle and high potential for synthesis of natural products.</title>
        <authorList>
            <person name="Wang X."/>
            <person name="Zhang X."/>
            <person name="Liu L."/>
            <person name="Xiang M."/>
            <person name="Wang W."/>
            <person name="Sun X."/>
            <person name="Che Y."/>
            <person name="Guo L."/>
            <person name="Liu G."/>
            <person name="Guo L."/>
            <person name="Wang C."/>
            <person name="Yin W.B."/>
            <person name="Stadler M."/>
            <person name="Zhang X."/>
            <person name="Liu X."/>
        </authorList>
    </citation>
    <scope>NUCLEOTIDE SEQUENCE [LARGE SCALE GENOMIC DNA]</scope>
    <source>
        <strain evidence="14">W106-1 / CGMCC3.15140</strain>
    </source>
</reference>
<dbReference type="SMART" id="SM00249">
    <property type="entry name" value="PHD"/>
    <property type="match status" value="2"/>
</dbReference>
<feature type="compositionally biased region" description="Polar residues" evidence="10">
    <location>
        <begin position="1538"/>
        <end position="1572"/>
    </location>
</feature>
<dbReference type="Pfam" id="PF15446">
    <property type="entry name" value="zf-PHD-like"/>
    <property type="match status" value="1"/>
</dbReference>
<keyword evidence="14" id="KW-1185">Reference proteome</keyword>
<dbReference type="CDD" id="cd18793">
    <property type="entry name" value="SF2_C_SNF"/>
    <property type="match status" value="1"/>
</dbReference>
<evidence type="ECO:0000256" key="8">
    <source>
        <dbReference type="ARBA" id="ARBA00022840"/>
    </source>
</evidence>
<comment type="subcellular location">
    <subcellularLocation>
        <location evidence="1">Nucleus</location>
    </subcellularLocation>
</comment>
<dbReference type="OrthoDB" id="5857104at2759"/>
<accession>W3WKY0</accession>
<dbReference type="SMART" id="SM00490">
    <property type="entry name" value="HELICc"/>
    <property type="match status" value="1"/>
</dbReference>
<dbReference type="OMA" id="HQDMQAI"/>
<feature type="region of interest" description="Disordered" evidence="10">
    <location>
        <begin position="276"/>
        <end position="307"/>
    </location>
</feature>
<evidence type="ECO:0000259" key="11">
    <source>
        <dbReference type="PROSITE" id="PS51192"/>
    </source>
</evidence>
<organism evidence="13 14">
    <name type="scientific">Pestalotiopsis fici (strain W106-1 / CGMCC3.15140)</name>
    <dbReference type="NCBI Taxonomy" id="1229662"/>
    <lineage>
        <taxon>Eukaryota</taxon>
        <taxon>Fungi</taxon>
        <taxon>Dikarya</taxon>
        <taxon>Ascomycota</taxon>
        <taxon>Pezizomycotina</taxon>
        <taxon>Sordariomycetes</taxon>
        <taxon>Xylariomycetidae</taxon>
        <taxon>Amphisphaeriales</taxon>
        <taxon>Sporocadaceae</taxon>
        <taxon>Pestalotiopsis</taxon>
    </lineage>
</organism>
<dbReference type="GO" id="GO:0042393">
    <property type="term" value="F:histone binding"/>
    <property type="evidence" value="ECO:0007669"/>
    <property type="project" value="TreeGrafter"/>
</dbReference>
<evidence type="ECO:0000313" key="13">
    <source>
        <dbReference type="EMBL" id="ETS74543.1"/>
    </source>
</evidence>
<sequence>MDAMEIADGGEVGHDEAELATPDEISLVPVAHMDLDDGDHHDEEDKADEDEQVQNGPVVQSGDDDLQQTGDVNMDSPPSSHHSATKQQQLHPIEVVISPPRNPDSFSKIKLPPSWYVLRVIDQIDIDEDDYGYGQDTWYSVEFDDGRIDQLFRLGPGDDLGHFKHPRANNSQTHYPCRLSVSVFLNFVSVSCIAQSLVSISDSETNYELALNTVRKQLPADLPILQSQHITHTLLSLLRPINGSLALERFQQSRDANDNSIVTSYGNKRRRIIDSSDEDTMEFEQPRMGLRRSTRQKTTSRQASVDYASNHDIDDAFAKADTLLDGGDDDDDEDYQKTPQEPTTRRSTRPRNSIGKSYISFIPSSEDELANDSDDAFKPVTSDLPDFKSSQKKKKKGGKGRPKLKNTRRNGRESSIEFEPVRKSGRATKETTYIVPDIDDEYEIIEEKVSGAPKHVSVKEIFPPLPETSEFLKLHATNCETCGSDAHVGKGPLISCQGCSSSYHKICLGQRSVRDHRVTKIGSDHFVLQCRYCIGIYQKRDESAPNSAMCQSCKLTGASCSEFSSKKTPKVEERLRLENGGEDPITQVKPDLINNADTLLFRCTACKRGYHFDHLPPTTQESEIPDDLREARLEEYAMLDWRCKDCANAEHSIQTLVAWRPIDQESYTPGTTALDFSEDHKEYLVKWQKTSHFHDTWMPGAWIFGVASAPMRIAFLKREESMLPKMTFKEAVDEEWLLPDVILNLKYTRNASNSSKAKDLARISDVKEIFVKFQGLSYTEVVWDKPPSKDSGAPYAAFQAAYSDYIEGVYFPYVSDQKMAERVKQFRGLDFKRHCELHEQPDSLKRGKLMAYQLEGVNWMLFNFHQSLNIILADEMGLGKTVQVVSLITTLVHDKPNCWPFLIVVPNSTCPNWRRELKHWAPDLRVCTYHGGRAAQDLAFRHEIFPEGVKGGIKAHVVIMSYEAAVDAKSTFRSVKWQGLIVDEGQRLKNDKSLLYGALRDMKIPYRLLLTGTPLQNNKRELFNLLQFIDPALDAEELDAKYADLTKDTIHELHELIRPYFLRRTKAQVLKFLPPMAQIILPVTMTFLQEKLSKSIISKNSHLIRSIISGGRTKAGERKGLNNILMELRRVLCHPFLFSDSVEDRTVTDPAIIQHNLVEASGKLKLLNILLPKLKERGHRVLIFSQFLLSLTIIEDFLTALGLAHARIDGSLSALEKQKRIDAYNEPNSPLFAMLLSTRAGGVGINLATADTVIIYDPDFNPHQDIQALSRAHRIGQKNKVLCFQMTTKDTVEEKIMQIGRKKMALDHALIESMDVREDAGDDLESILKHGAEALFSDDARDHIVYDEAAVEKLIDRSQMESTMAGDDKSAETQFSFARVWENGHGTLVTNNDESAQNEDAPSDQNVWENILKQRQEEHEREVAAQQREYGRGARRRNQDVRYVAVGYFIEGVNDSFLTSNQPQVLGDLPLDSSDDDDFEGGKESAESDDEGSDLDSDDLGRARKGRKRTAPILHKPQTPKTPRTPSTAPPSKKRKTINTQSSSGRNGRSTPRKPASSTTTRCSGHSPSTPRIPSDRGAAAKAQRSPEKSIDRTNQAETKDDGSRTSQLDSTAKDTHVAASTNAQSSETQPVAVNANSHATESVGTADTGTSAATVANGPETSS</sequence>
<keyword evidence="7" id="KW-0862">Zinc</keyword>
<dbReference type="Gene3D" id="2.40.50.40">
    <property type="match status" value="1"/>
</dbReference>
<protein>
    <recommendedName>
        <fullName evidence="15">Chromatin remodeling factor mit1</fullName>
    </recommendedName>
</protein>
<dbReference type="InterPro" id="IPR013083">
    <property type="entry name" value="Znf_RING/FYVE/PHD"/>
</dbReference>
<feature type="compositionally biased region" description="Acidic residues" evidence="10">
    <location>
        <begin position="1487"/>
        <end position="1498"/>
    </location>
</feature>
<dbReference type="STRING" id="1229662.W3WKY0"/>
<name>W3WKY0_PESFW</name>
<proteinExistence type="predicted"/>
<dbReference type="HOGENOM" id="CLU_000315_18_0_1"/>
<dbReference type="PROSITE" id="PS51192">
    <property type="entry name" value="HELICASE_ATP_BIND_1"/>
    <property type="match status" value="1"/>
</dbReference>
<dbReference type="Pfam" id="PF00176">
    <property type="entry name" value="SNF2-rel_dom"/>
    <property type="match status" value="1"/>
</dbReference>
<dbReference type="Gene3D" id="3.40.50.10810">
    <property type="entry name" value="Tandem AAA-ATPase domain"/>
    <property type="match status" value="1"/>
</dbReference>
<evidence type="ECO:0000256" key="6">
    <source>
        <dbReference type="ARBA" id="ARBA00022801"/>
    </source>
</evidence>
<keyword evidence="6" id="KW-0378">Hydrolase</keyword>
<feature type="region of interest" description="Disordered" evidence="10">
    <location>
        <begin position="321"/>
        <end position="423"/>
    </location>
</feature>
<dbReference type="Proteomes" id="UP000030651">
    <property type="component" value="Unassembled WGS sequence"/>
</dbReference>
<feature type="region of interest" description="Disordered" evidence="10">
    <location>
        <begin position="1"/>
        <end position="88"/>
    </location>
</feature>
<dbReference type="CDD" id="cd15489">
    <property type="entry name" value="PHD_SF"/>
    <property type="match status" value="1"/>
</dbReference>
<keyword evidence="4" id="KW-0547">Nucleotide-binding</keyword>